<dbReference type="Gene3D" id="3.40.50.300">
    <property type="entry name" value="P-loop containing nucleotide triphosphate hydrolases"/>
    <property type="match status" value="1"/>
</dbReference>
<dbReference type="GeneID" id="75075089"/>
<organism evidence="5 6">
    <name type="scientific">Fusobacterium necrophorum subsp. funduliforme</name>
    <dbReference type="NCBI Taxonomy" id="143387"/>
    <lineage>
        <taxon>Bacteria</taxon>
        <taxon>Fusobacteriati</taxon>
        <taxon>Fusobacteriota</taxon>
        <taxon>Fusobacteriia</taxon>
        <taxon>Fusobacteriales</taxon>
        <taxon>Fusobacteriaceae</taxon>
        <taxon>Fusobacterium</taxon>
    </lineage>
</organism>
<accession>A0A162IUK2</accession>
<evidence type="ECO:0000313" key="5">
    <source>
        <dbReference type="EMBL" id="KYL04486.1"/>
    </source>
</evidence>
<dbReference type="Pfam" id="PF00005">
    <property type="entry name" value="ABC_tran"/>
    <property type="match status" value="1"/>
</dbReference>
<evidence type="ECO:0000313" key="6">
    <source>
        <dbReference type="Proteomes" id="UP000075816"/>
    </source>
</evidence>
<dbReference type="GO" id="GO:0016887">
    <property type="term" value="F:ATP hydrolysis activity"/>
    <property type="evidence" value="ECO:0007669"/>
    <property type="project" value="InterPro"/>
</dbReference>
<dbReference type="SUPFAM" id="SSF52540">
    <property type="entry name" value="P-loop containing nucleoside triphosphate hydrolases"/>
    <property type="match status" value="1"/>
</dbReference>
<reference evidence="5 6" key="1">
    <citation type="submission" date="2016-03" db="EMBL/GenBank/DDBJ databases">
        <title>Comparative genomics of human isolates of Fusobacterium necrophorum.</title>
        <authorList>
            <person name="Jensen A."/>
            <person name="Bank S."/>
            <person name="Andersen P.S."/>
            <person name="Kristensen L.H."/>
            <person name="Prag J."/>
        </authorList>
    </citation>
    <scope>NUCLEOTIDE SEQUENCE [LARGE SCALE GENOMIC DNA]</scope>
    <source>
        <strain evidence="5 6">LS_1264</strain>
    </source>
</reference>
<dbReference type="PROSITE" id="PS50893">
    <property type="entry name" value="ABC_TRANSPORTER_2"/>
    <property type="match status" value="1"/>
</dbReference>
<evidence type="ECO:0000256" key="3">
    <source>
        <dbReference type="ARBA" id="ARBA00022840"/>
    </source>
</evidence>
<dbReference type="eggNOG" id="COG1120">
    <property type="taxonomic scope" value="Bacteria"/>
</dbReference>
<keyword evidence="2" id="KW-0547">Nucleotide-binding</keyword>
<dbReference type="KEGG" id="fnf:BSQ88_02385"/>
<gene>
    <name evidence="5" type="ORF">A2J07_04030</name>
</gene>
<keyword evidence="3 5" id="KW-0067">ATP-binding</keyword>
<name>A0A162IUK2_9FUSO</name>
<dbReference type="CDD" id="cd03214">
    <property type="entry name" value="ABC_Iron-Siderophores_B12_Hemin"/>
    <property type="match status" value="1"/>
</dbReference>
<evidence type="ECO:0000256" key="2">
    <source>
        <dbReference type="ARBA" id="ARBA00022741"/>
    </source>
</evidence>
<dbReference type="Proteomes" id="UP000075816">
    <property type="component" value="Unassembled WGS sequence"/>
</dbReference>
<dbReference type="AlphaFoldDB" id="A0A162IUK2"/>
<dbReference type="RefSeq" id="WP_005953071.1">
    <property type="nucleotide sequence ID" value="NZ_CAXOUE010000038.1"/>
</dbReference>
<dbReference type="FunFam" id="3.40.50.300:FF:000134">
    <property type="entry name" value="Iron-enterobactin ABC transporter ATP-binding protein"/>
    <property type="match status" value="1"/>
</dbReference>
<keyword evidence="1" id="KW-0813">Transport</keyword>
<dbReference type="PANTHER" id="PTHR42794">
    <property type="entry name" value="HEMIN IMPORT ATP-BINDING PROTEIN HMUV"/>
    <property type="match status" value="1"/>
</dbReference>
<dbReference type="PANTHER" id="PTHR42794:SF1">
    <property type="entry name" value="HEMIN IMPORT ATP-BINDING PROTEIN HMUV"/>
    <property type="match status" value="1"/>
</dbReference>
<dbReference type="GO" id="GO:0005524">
    <property type="term" value="F:ATP binding"/>
    <property type="evidence" value="ECO:0007669"/>
    <property type="project" value="UniProtKB-KW"/>
</dbReference>
<comment type="caution">
    <text evidence="5">The sequence shown here is derived from an EMBL/GenBank/DDBJ whole genome shotgun (WGS) entry which is preliminary data.</text>
</comment>
<dbReference type="InterPro" id="IPR003593">
    <property type="entry name" value="AAA+_ATPase"/>
</dbReference>
<dbReference type="EMBL" id="LVEA01000031">
    <property type="protein sequence ID" value="KYL04486.1"/>
    <property type="molecule type" value="Genomic_DNA"/>
</dbReference>
<evidence type="ECO:0000256" key="4">
    <source>
        <dbReference type="ARBA" id="ARBA00022967"/>
    </source>
</evidence>
<evidence type="ECO:0000256" key="1">
    <source>
        <dbReference type="ARBA" id="ARBA00022448"/>
    </source>
</evidence>
<dbReference type="InterPro" id="IPR003439">
    <property type="entry name" value="ABC_transporter-like_ATP-bd"/>
</dbReference>
<protein>
    <submittedName>
        <fullName evidence="5">Heme ABC transporter ATP-binding protein</fullName>
    </submittedName>
</protein>
<dbReference type="SMART" id="SM00382">
    <property type="entry name" value="AAA"/>
    <property type="match status" value="1"/>
</dbReference>
<keyword evidence="4" id="KW-1278">Translocase</keyword>
<proteinExistence type="predicted"/>
<sequence length="256" mass="29678">MRTRYLKIENLSYSIENTEILKHISFEAEKGELIGIIGPNGSGKTSLLKNIGGIYKVEKGNIFILGKEIRDYEEKELAKKVAFMKQKTDLSFDFSCLDIVMFGRYPHLKNFEDYGEKDIAISEKYMQQTHTMLFRDKSILELSGGEVQRVMFAKILTQESDILLLDEPSSNLDMRYEEELFQNLQKQKEKLIITVIHNLRVAIKYCTRLILLSEGKIIKDGKAEEVITEELLKQVYEIEARVYRNPITGALDFYIL</sequence>
<dbReference type="InterPro" id="IPR027417">
    <property type="entry name" value="P-loop_NTPase"/>
</dbReference>